<dbReference type="HOGENOM" id="CLU_079430_2_2_6"/>
<dbReference type="SUPFAM" id="SSF89095">
    <property type="entry name" value="GatB/YqeY motif"/>
    <property type="match status" value="1"/>
</dbReference>
<protein>
    <submittedName>
        <fullName evidence="1">GatB-Yqey domain protein</fullName>
    </submittedName>
</protein>
<dbReference type="eggNOG" id="COG1610">
    <property type="taxonomic scope" value="Bacteria"/>
</dbReference>
<dbReference type="GO" id="GO:0016884">
    <property type="term" value="F:carbon-nitrogen ligase activity, with glutamine as amido-N-donor"/>
    <property type="evidence" value="ECO:0007669"/>
    <property type="project" value="InterPro"/>
</dbReference>
<dbReference type="Gene3D" id="1.10.1510.10">
    <property type="entry name" value="Uncharacterised protein YqeY/AIM41 PF09424, N-terminal domain"/>
    <property type="match status" value="1"/>
</dbReference>
<dbReference type="AlphaFoldDB" id="A5EXR6"/>
<dbReference type="KEGG" id="dno:DNO_1080"/>
<dbReference type="OrthoDB" id="9788127at2"/>
<dbReference type="InterPro" id="IPR023168">
    <property type="entry name" value="GatB_Yqey_C_2"/>
</dbReference>
<dbReference type="STRING" id="246195.DNO_1080"/>
<dbReference type="PANTHER" id="PTHR28055:SF1">
    <property type="entry name" value="ALTERED INHERITANCE OF MITOCHONDRIA PROTEIN 41, MITOCHONDRIAL"/>
    <property type="match status" value="1"/>
</dbReference>
<evidence type="ECO:0000313" key="2">
    <source>
        <dbReference type="Proteomes" id="UP000000248"/>
    </source>
</evidence>
<dbReference type="Gene3D" id="1.10.10.410">
    <property type="match status" value="1"/>
</dbReference>
<dbReference type="InterPro" id="IPR042184">
    <property type="entry name" value="YqeY/Aim41_N"/>
</dbReference>
<reference evidence="1 2" key="1">
    <citation type="journal article" date="2007" name="Nat. Biotechnol.">
        <title>Genome sequence and identification of candidate vaccine antigens from the animal pathogen Dichelobacter nodosus.</title>
        <authorList>
            <person name="Myers G.S."/>
            <person name="Parker D."/>
            <person name="Al-Hasani K."/>
            <person name="Kennan R.M."/>
            <person name="Seemann T."/>
            <person name="Ren Q."/>
            <person name="Badger J.H."/>
            <person name="Selengut J.D."/>
            <person name="Deboy R.T."/>
            <person name="Tettelin H."/>
            <person name="Boyce J.D."/>
            <person name="McCarl V.P."/>
            <person name="Han X."/>
            <person name="Nelson W.C."/>
            <person name="Madupu R."/>
            <person name="Mohamoud Y."/>
            <person name="Holley T."/>
            <person name="Fedorova N."/>
            <person name="Khouri H."/>
            <person name="Bottomley S.P."/>
            <person name="Whittington R.J."/>
            <person name="Adler B."/>
            <person name="Songer J.G."/>
            <person name="Rood J.I."/>
            <person name="Paulsen I.T."/>
        </authorList>
    </citation>
    <scope>NUCLEOTIDE SEQUENCE [LARGE SCALE GENOMIC DNA]</scope>
    <source>
        <strain evidence="1 2">VCS1703A</strain>
    </source>
</reference>
<evidence type="ECO:0000313" key="1">
    <source>
        <dbReference type="EMBL" id="ABQ14233.1"/>
    </source>
</evidence>
<dbReference type="InterPro" id="IPR019004">
    <property type="entry name" value="YqeY/Aim41"/>
</dbReference>
<dbReference type="InterPro" id="IPR003789">
    <property type="entry name" value="Asn/Gln_tRNA_amidoTrase-B-like"/>
</dbReference>
<dbReference type="Pfam" id="PF09424">
    <property type="entry name" value="YqeY"/>
    <property type="match status" value="1"/>
</dbReference>
<organism evidence="1 2">
    <name type="scientific">Dichelobacter nodosus (strain VCS1703A)</name>
    <dbReference type="NCBI Taxonomy" id="246195"/>
    <lineage>
        <taxon>Bacteria</taxon>
        <taxon>Pseudomonadati</taxon>
        <taxon>Pseudomonadota</taxon>
        <taxon>Gammaproteobacteria</taxon>
        <taxon>Cardiobacteriales</taxon>
        <taxon>Cardiobacteriaceae</taxon>
        <taxon>Dichelobacter</taxon>
    </lineage>
</organism>
<dbReference type="RefSeq" id="WP_012031387.1">
    <property type="nucleotide sequence ID" value="NC_009446.1"/>
</dbReference>
<keyword evidence="2" id="KW-1185">Reference proteome</keyword>
<sequence length="150" mass="16900">MLIQEQLKSAIKEAMLAKDKAVLQTLRMMSAAFKQIEIDQKIEITDEVAINELVRQIKQRQDAMQQYRQADREDLAQQEEAEIAIIQRFLPAQLSVEEMQAHVDKVIADSQMPLAISSMGALMGILKKDLQGKADMAAVSAYLRQKLQAS</sequence>
<accession>A5EXR6</accession>
<dbReference type="PANTHER" id="PTHR28055">
    <property type="entry name" value="ALTERED INHERITANCE OF MITOCHONDRIA PROTEIN 41, MITOCHONDRIAL"/>
    <property type="match status" value="1"/>
</dbReference>
<dbReference type="EMBL" id="CP000513">
    <property type="protein sequence ID" value="ABQ14233.1"/>
    <property type="molecule type" value="Genomic_DNA"/>
</dbReference>
<name>A5EXR6_DICNV</name>
<gene>
    <name evidence="1" type="ordered locus">DNO_1080</name>
</gene>
<proteinExistence type="predicted"/>
<dbReference type="Proteomes" id="UP000000248">
    <property type="component" value="Chromosome"/>
</dbReference>